<sequence length="52" mass="5855">MSAIKSKDPEWFMSDLLLFTPPPFSCPLKQTASLYLSAAFHLSITVSPNRRL</sequence>
<proteinExistence type="predicted"/>
<organism evidence="1 2">
    <name type="scientific">Trifolium medium</name>
    <dbReference type="NCBI Taxonomy" id="97028"/>
    <lineage>
        <taxon>Eukaryota</taxon>
        <taxon>Viridiplantae</taxon>
        <taxon>Streptophyta</taxon>
        <taxon>Embryophyta</taxon>
        <taxon>Tracheophyta</taxon>
        <taxon>Spermatophyta</taxon>
        <taxon>Magnoliopsida</taxon>
        <taxon>eudicotyledons</taxon>
        <taxon>Gunneridae</taxon>
        <taxon>Pentapetalae</taxon>
        <taxon>rosids</taxon>
        <taxon>fabids</taxon>
        <taxon>Fabales</taxon>
        <taxon>Fabaceae</taxon>
        <taxon>Papilionoideae</taxon>
        <taxon>50 kb inversion clade</taxon>
        <taxon>NPAAA clade</taxon>
        <taxon>Hologalegina</taxon>
        <taxon>IRL clade</taxon>
        <taxon>Trifolieae</taxon>
        <taxon>Trifolium</taxon>
    </lineage>
</organism>
<accession>A0A392NTD5</accession>
<keyword evidence="2" id="KW-1185">Reference proteome</keyword>
<name>A0A392NTD5_9FABA</name>
<comment type="caution">
    <text evidence="1">The sequence shown here is derived from an EMBL/GenBank/DDBJ whole genome shotgun (WGS) entry which is preliminary data.</text>
</comment>
<protein>
    <submittedName>
        <fullName evidence="1">Uncharacterized protein</fullName>
    </submittedName>
</protein>
<evidence type="ECO:0000313" key="2">
    <source>
        <dbReference type="Proteomes" id="UP000265520"/>
    </source>
</evidence>
<evidence type="ECO:0000313" key="1">
    <source>
        <dbReference type="EMBL" id="MCI01735.1"/>
    </source>
</evidence>
<dbReference type="AlphaFoldDB" id="A0A392NTD5"/>
<dbReference type="EMBL" id="LXQA010046940">
    <property type="protein sequence ID" value="MCI01735.1"/>
    <property type="molecule type" value="Genomic_DNA"/>
</dbReference>
<reference evidence="1 2" key="1">
    <citation type="journal article" date="2018" name="Front. Plant Sci.">
        <title>Red Clover (Trifolium pratense) and Zigzag Clover (T. medium) - A Picture of Genomic Similarities and Differences.</title>
        <authorList>
            <person name="Dluhosova J."/>
            <person name="Istvanek J."/>
            <person name="Nedelnik J."/>
            <person name="Repkova J."/>
        </authorList>
    </citation>
    <scope>NUCLEOTIDE SEQUENCE [LARGE SCALE GENOMIC DNA]</scope>
    <source>
        <strain evidence="2">cv. 10/8</strain>
        <tissue evidence="1">Leaf</tissue>
    </source>
</reference>
<dbReference type="Proteomes" id="UP000265520">
    <property type="component" value="Unassembled WGS sequence"/>
</dbReference>